<name>A0A0M2UYK7_9BACT</name>
<feature type="domain" description="Sulfatase-modifying factor enzyme-like" evidence="1">
    <location>
        <begin position="428"/>
        <end position="631"/>
    </location>
</feature>
<dbReference type="SUPFAM" id="SSF56436">
    <property type="entry name" value="C-type lectin-like"/>
    <property type="match status" value="1"/>
</dbReference>
<evidence type="ECO:0000313" key="3">
    <source>
        <dbReference type="Proteomes" id="UP000034954"/>
    </source>
</evidence>
<comment type="caution">
    <text evidence="2">The sequence shown here is derived from an EMBL/GenBank/DDBJ whole genome shotgun (WGS) entry which is preliminary data.</text>
</comment>
<organism evidence="2 3">
    <name type="scientific">Candidatus Brocadia fulgida</name>
    <dbReference type="NCBI Taxonomy" id="380242"/>
    <lineage>
        <taxon>Bacteria</taxon>
        <taxon>Pseudomonadati</taxon>
        <taxon>Planctomycetota</taxon>
        <taxon>Candidatus Brocadiia</taxon>
        <taxon>Candidatus Brocadiales</taxon>
        <taxon>Candidatus Brocadiaceae</taxon>
        <taxon>Candidatus Brocadia</taxon>
    </lineage>
</organism>
<dbReference type="Gene3D" id="3.90.1580.10">
    <property type="entry name" value="paralog of FGE (formylglycine-generating enzyme)"/>
    <property type="match status" value="1"/>
</dbReference>
<evidence type="ECO:0000259" key="1">
    <source>
        <dbReference type="Pfam" id="PF03781"/>
    </source>
</evidence>
<dbReference type="PANTHER" id="PTHR23150">
    <property type="entry name" value="SULFATASE MODIFYING FACTOR 1, 2"/>
    <property type="match status" value="1"/>
</dbReference>
<dbReference type="EMBL" id="LAQJ01000046">
    <property type="protein sequence ID" value="KKO20907.1"/>
    <property type="molecule type" value="Genomic_DNA"/>
</dbReference>
<dbReference type="InterPro" id="IPR051043">
    <property type="entry name" value="Sulfatase_Mod_Factor_Kinase"/>
</dbReference>
<accession>A0A0M2UYK7</accession>
<keyword evidence="3" id="KW-1185">Reference proteome</keyword>
<dbReference type="AlphaFoldDB" id="A0A0M2UYK7"/>
<protein>
    <recommendedName>
        <fullName evidence="1">Sulfatase-modifying factor enzyme-like domain-containing protein</fullName>
    </recommendedName>
</protein>
<dbReference type="InterPro" id="IPR042095">
    <property type="entry name" value="SUMF_sf"/>
</dbReference>
<dbReference type="PANTHER" id="PTHR23150:SF19">
    <property type="entry name" value="FORMYLGLYCINE-GENERATING ENZYME"/>
    <property type="match status" value="1"/>
</dbReference>
<dbReference type="InterPro" id="IPR016187">
    <property type="entry name" value="CTDL_fold"/>
</dbReference>
<evidence type="ECO:0000313" key="2">
    <source>
        <dbReference type="EMBL" id="KKO20907.1"/>
    </source>
</evidence>
<sequence length="635" mass="74006">MFLRDLPQIKKPANLISGTGTAEELLSGYFQAAKHGLTIELVKAYCKEKRAIFLIDGLDEIEPEFRKIVVESLATLRTDYHCNKMVLSGRLHGIDAAVNNQFGEKRVEINPLNLNQVELFIDKWCKFDRELQAKGKTSSMMCSEIKEHQNVEELITTPLMLTAACVLYHYDKKLPEQRADLYEKVISNLIHKRFSNPNEVLRFLMELAYEVHTAKQGKLGKDFDASKIGFDKALALRVMETIFGREKDETKTQHELRLINEFDKIEQNCGLLRLEGGQYRFWHLTFQEFLMARKIAMFERDHAKVINEKYWDNDWFKEMIELFIGHLSNTANAIAVGIVEDKLRSHDSSPFRNWRLACNCLLDIHPDMRDSKVVKLAQECLCSIFEQKLEQDSKILTEAGEILGLLGDPRDLKKFVLIEGGEYDLEGLGKVDISPFEICKYPVTNQWYKEFVDAKGYEKPEYWSPHGQKWLEQQQEKFPRYWHERKWKCPNSPVVGISWYEAYAFCNWLTKDDRYIYRLPTEQEWQVVASGIERRVYPWDNGWDKLRCNNWEIGLQKTSPVGIFKKGDTPEGISDVVGNVWEWTDSWYDKAEMRVLRGGSWGSGDYDYQCTSRNHGVPFGRRSDVGFRCARTLKL</sequence>
<dbReference type="InterPro" id="IPR027417">
    <property type="entry name" value="P-loop_NTPase"/>
</dbReference>
<dbReference type="InterPro" id="IPR005532">
    <property type="entry name" value="SUMF_dom"/>
</dbReference>
<proteinExistence type="predicted"/>
<reference evidence="2 3" key="1">
    <citation type="journal article" date="2013" name="BMC Microbiol.">
        <title>Identification of the type II cytochrome c maturation pathway in anammox bacteria by comparative genomics.</title>
        <authorList>
            <person name="Ferousi C."/>
            <person name="Speth D.R."/>
            <person name="Reimann J."/>
            <person name="Op den Camp H.J."/>
            <person name="Allen J.W."/>
            <person name="Keltjens J.T."/>
            <person name="Jetten M.S."/>
        </authorList>
    </citation>
    <scope>NUCLEOTIDE SEQUENCE [LARGE SCALE GENOMIC DNA]</scope>
    <source>
        <strain evidence="2">RU1</strain>
    </source>
</reference>
<gene>
    <name evidence="2" type="ORF">BROFUL_00364</name>
</gene>
<dbReference type="GO" id="GO:0120147">
    <property type="term" value="F:formylglycine-generating oxidase activity"/>
    <property type="evidence" value="ECO:0007669"/>
    <property type="project" value="TreeGrafter"/>
</dbReference>
<dbReference type="Pfam" id="PF03781">
    <property type="entry name" value="FGE-sulfatase"/>
    <property type="match status" value="1"/>
</dbReference>
<dbReference type="Proteomes" id="UP000034954">
    <property type="component" value="Unassembled WGS sequence"/>
</dbReference>
<dbReference type="Gene3D" id="3.40.50.300">
    <property type="entry name" value="P-loop containing nucleotide triphosphate hydrolases"/>
    <property type="match status" value="1"/>
</dbReference>